<evidence type="ECO:0000256" key="1">
    <source>
        <dbReference type="SAM" id="Phobius"/>
    </source>
</evidence>
<name>A0A8G2F3D7_9BACT</name>
<dbReference type="AlphaFoldDB" id="A0A8G2F3D7"/>
<feature type="transmembrane region" description="Helical" evidence="1">
    <location>
        <begin position="109"/>
        <end position="130"/>
    </location>
</feature>
<dbReference type="SMART" id="SM00014">
    <property type="entry name" value="acidPPc"/>
    <property type="match status" value="1"/>
</dbReference>
<feature type="transmembrane region" description="Helical" evidence="1">
    <location>
        <begin position="161"/>
        <end position="179"/>
    </location>
</feature>
<comment type="caution">
    <text evidence="3">The sequence shown here is derived from an EMBL/GenBank/DDBJ whole genome shotgun (WGS) entry which is preliminary data.</text>
</comment>
<evidence type="ECO:0000259" key="2">
    <source>
        <dbReference type="SMART" id="SM00014"/>
    </source>
</evidence>
<keyword evidence="1" id="KW-0472">Membrane</keyword>
<gene>
    <name evidence="3" type="ORF">SAMN05444001_102134</name>
</gene>
<dbReference type="Proteomes" id="UP000236725">
    <property type="component" value="Unassembled WGS sequence"/>
</dbReference>
<dbReference type="EMBL" id="FNVS01000002">
    <property type="protein sequence ID" value="SEF53603.1"/>
    <property type="molecule type" value="Genomic_DNA"/>
</dbReference>
<feature type="transmembrane region" description="Helical" evidence="1">
    <location>
        <begin position="206"/>
        <end position="226"/>
    </location>
</feature>
<feature type="transmembrane region" description="Helical" evidence="1">
    <location>
        <begin position="28"/>
        <end position="50"/>
    </location>
</feature>
<sequence>MIEKLLVYERDAFFMLNGSNFTFLDQFMWLYSGKVVWLPLAVFILLVIVYKKNWKEWILILLAIVLVITLCDQFASHVCKPIFTRFRPTHHPDFMDQVKTVFGYRGGKYGFISSHAANAFGFATLMTLLLRYRLFTWTIFIWATLTAYSRIYLGVHFITDIIPGAIAGIIFGYLTYYIYVHVRCKLVDGAGEKLPSFIYTTKQKNLIVYAIWATILMILIFNQLLINCLR</sequence>
<keyword evidence="4" id="KW-1185">Reference proteome</keyword>
<keyword evidence="1" id="KW-1133">Transmembrane helix</keyword>
<dbReference type="InterPro" id="IPR000326">
    <property type="entry name" value="PAP2/HPO"/>
</dbReference>
<feature type="domain" description="Phosphatidic acid phosphatase type 2/haloperoxidase" evidence="2">
    <location>
        <begin position="60"/>
        <end position="176"/>
    </location>
</feature>
<dbReference type="InterPro" id="IPR036938">
    <property type="entry name" value="PAP2/HPO_sf"/>
</dbReference>
<protein>
    <submittedName>
        <fullName evidence="3">Undecaprenyl-diphosphatase</fullName>
    </submittedName>
</protein>
<dbReference type="PANTHER" id="PTHR14969">
    <property type="entry name" value="SPHINGOSINE-1-PHOSPHATE PHOSPHOHYDROLASE"/>
    <property type="match status" value="1"/>
</dbReference>
<proteinExistence type="predicted"/>
<evidence type="ECO:0000313" key="4">
    <source>
        <dbReference type="Proteomes" id="UP000236725"/>
    </source>
</evidence>
<dbReference type="Pfam" id="PF01569">
    <property type="entry name" value="PAP2"/>
    <property type="match status" value="1"/>
</dbReference>
<feature type="transmembrane region" description="Helical" evidence="1">
    <location>
        <begin position="57"/>
        <end position="75"/>
    </location>
</feature>
<dbReference type="SUPFAM" id="SSF48317">
    <property type="entry name" value="Acid phosphatase/Vanadium-dependent haloperoxidase"/>
    <property type="match status" value="1"/>
</dbReference>
<accession>A0A8G2F3D7</accession>
<reference evidence="3 4" key="1">
    <citation type="submission" date="2016-10" db="EMBL/GenBank/DDBJ databases">
        <authorList>
            <person name="Varghese N."/>
            <person name="Submissions S."/>
        </authorList>
    </citation>
    <scope>NUCLEOTIDE SEQUENCE [LARGE SCALE GENOMIC DNA]</scope>
    <source>
        <strain evidence="3 4">DSM 29073</strain>
    </source>
</reference>
<evidence type="ECO:0000313" key="3">
    <source>
        <dbReference type="EMBL" id="SEF53603.1"/>
    </source>
</evidence>
<dbReference type="RefSeq" id="WP_103982421.1">
    <property type="nucleotide sequence ID" value="NZ_FNVS01000002.1"/>
</dbReference>
<dbReference type="Gene3D" id="1.20.144.10">
    <property type="entry name" value="Phosphatidic acid phosphatase type 2/haloperoxidase"/>
    <property type="match status" value="2"/>
</dbReference>
<keyword evidence="1" id="KW-0812">Transmembrane</keyword>
<dbReference type="PANTHER" id="PTHR14969:SF13">
    <property type="entry name" value="AT30094P"/>
    <property type="match status" value="1"/>
</dbReference>
<organism evidence="3 4">
    <name type="scientific">Parabacteroides chinchillae</name>
    <dbReference type="NCBI Taxonomy" id="871327"/>
    <lineage>
        <taxon>Bacteria</taxon>
        <taxon>Pseudomonadati</taxon>
        <taxon>Bacteroidota</taxon>
        <taxon>Bacteroidia</taxon>
        <taxon>Bacteroidales</taxon>
        <taxon>Tannerellaceae</taxon>
        <taxon>Parabacteroides</taxon>
    </lineage>
</organism>